<dbReference type="EMBL" id="MK072302">
    <property type="protein sequence ID" value="AYV81768.1"/>
    <property type="molecule type" value="Genomic_DNA"/>
</dbReference>
<sequence>NVPFGPYKDMDLHVVIGQQEHEVLLPREDIFEITDVVKKSDTIFVSMSLYAEIKVQQIVRMDSSDISKVKILFTKGEFQQDNYIISKSSHAEVIKSSEKFQIYTEYEKIFGNVDDRDINNIDHAIRLCRFDAEDVETWDSDVKYDPTKYPVVNEKSFNDVVKWWSRKRKSETKAPPEKIFLSIGLNYRSRPLTGDNILYKEIMHGLIIGQVITFIKPFVFHTEFDSSLLHQSVFVLEEAGRDRSQTYVISTKYPRFCVIEIEPNKKSWIELPFKCGLMLGGQIEISHVDKIELGEGAFGYYASARFFH</sequence>
<protein>
    <submittedName>
        <fullName evidence="1">Uncharacterized protein</fullName>
    </submittedName>
</protein>
<name>A0A3G5A3G0_9VIRU</name>
<organism evidence="1">
    <name type="scientific">Harvfovirus sp</name>
    <dbReference type="NCBI Taxonomy" id="2487768"/>
    <lineage>
        <taxon>Viruses</taxon>
        <taxon>Varidnaviria</taxon>
        <taxon>Bamfordvirae</taxon>
        <taxon>Nucleocytoviricota</taxon>
        <taxon>Megaviricetes</taxon>
        <taxon>Imitervirales</taxon>
        <taxon>Mimiviridae</taxon>
        <taxon>Klosneuvirinae</taxon>
    </lineage>
</organism>
<feature type="non-terminal residue" evidence="1">
    <location>
        <position position="1"/>
    </location>
</feature>
<evidence type="ECO:0000313" key="1">
    <source>
        <dbReference type="EMBL" id="AYV81768.1"/>
    </source>
</evidence>
<proteinExistence type="predicted"/>
<accession>A0A3G5A3G0</accession>
<reference evidence="1" key="1">
    <citation type="submission" date="2018-10" db="EMBL/GenBank/DDBJ databases">
        <title>Hidden diversity of soil giant viruses.</title>
        <authorList>
            <person name="Schulz F."/>
            <person name="Alteio L."/>
            <person name="Goudeau D."/>
            <person name="Ryan E.M."/>
            <person name="Malmstrom R.R."/>
            <person name="Blanchard J."/>
            <person name="Woyke T."/>
        </authorList>
    </citation>
    <scope>NUCLEOTIDE SEQUENCE</scope>
    <source>
        <strain evidence="1">HAV1</strain>
    </source>
</reference>
<gene>
    <name evidence="1" type="ORF">Harvfovirus60_1</name>
</gene>